<dbReference type="GO" id="GO:0008270">
    <property type="term" value="F:zinc ion binding"/>
    <property type="evidence" value="ECO:0007669"/>
    <property type="project" value="InterPro"/>
</dbReference>
<dbReference type="PANTHER" id="PTHR43401:SF2">
    <property type="entry name" value="L-THREONINE 3-DEHYDROGENASE"/>
    <property type="match status" value="1"/>
</dbReference>
<keyword evidence="3" id="KW-0560">Oxidoreductase</keyword>
<dbReference type="InterPro" id="IPR050129">
    <property type="entry name" value="Zn_alcohol_dh"/>
</dbReference>
<keyword evidence="1 4" id="KW-0479">Metal-binding</keyword>
<dbReference type="PANTHER" id="PTHR43401">
    <property type="entry name" value="L-THREONINE 3-DEHYDROGENASE"/>
    <property type="match status" value="1"/>
</dbReference>
<dbReference type="Pfam" id="PF00107">
    <property type="entry name" value="ADH_zinc_N"/>
    <property type="match status" value="1"/>
</dbReference>
<dbReference type="SUPFAM" id="SSF51735">
    <property type="entry name" value="NAD(P)-binding Rossmann-fold domains"/>
    <property type="match status" value="1"/>
</dbReference>
<dbReference type="AlphaFoldDB" id="A0A366F6N0"/>
<evidence type="ECO:0000256" key="3">
    <source>
        <dbReference type="ARBA" id="ARBA00023002"/>
    </source>
</evidence>
<proteinExistence type="inferred from homology"/>
<feature type="domain" description="Alcohol dehydrogenase-like C-terminal" evidence="5">
    <location>
        <begin position="170"/>
        <end position="280"/>
    </location>
</feature>
<sequence>MRAAVMHKPGDIRMEDVARPAPKRGEALVKVAAVGVCGSDIPRLLTKGAHRMPLVCGHEFSGHIVSLGDAVEGYDVGDLVGVAPLIPCGVCDQCVTGNFSRCRDYDYFGSRRDGAYAEFVAVPVGNLLKTPAGADPRAVAMTDPASIALHAVWKAPPTMGQRGGVVGCGPIGLFAIQWMKLMGCTEVVAVDVAEEKLAQAREAGATHTILSGAEPAADLPCDLVIEAAGVPSSVNLAVRLAGPGGHVVFIGIPVGDIPLDNKTFQHLLRQEVSLHGAWNSFSAPFPGKEWTVSLAALCDGALKWEFMISHELPLDELPRMFETIKGRNEVFSKVMFRP</sequence>
<evidence type="ECO:0000256" key="2">
    <source>
        <dbReference type="ARBA" id="ARBA00022833"/>
    </source>
</evidence>
<comment type="cofactor">
    <cofactor evidence="4">
        <name>Zn(2+)</name>
        <dbReference type="ChEBI" id="CHEBI:29105"/>
    </cofactor>
</comment>
<dbReference type="EMBL" id="QNRK01000020">
    <property type="protein sequence ID" value="RBP09806.1"/>
    <property type="molecule type" value="Genomic_DNA"/>
</dbReference>
<comment type="similarity">
    <text evidence="4">Belongs to the zinc-containing alcohol dehydrogenase family.</text>
</comment>
<protein>
    <submittedName>
        <fullName evidence="7">L-iditol 2-dehydrogenase</fullName>
    </submittedName>
</protein>
<dbReference type="InterPro" id="IPR013154">
    <property type="entry name" value="ADH-like_N"/>
</dbReference>
<keyword evidence="8" id="KW-1185">Reference proteome</keyword>
<dbReference type="OrthoDB" id="9809185at2"/>
<dbReference type="CDD" id="cd08236">
    <property type="entry name" value="sugar_DH"/>
    <property type="match status" value="1"/>
</dbReference>
<reference evidence="7 8" key="1">
    <citation type="submission" date="2018-06" db="EMBL/GenBank/DDBJ databases">
        <title>Genomic Encyclopedia of Type Strains, Phase IV (KMG-IV): sequencing the most valuable type-strain genomes for metagenomic binning, comparative biology and taxonomic classification.</title>
        <authorList>
            <person name="Goeker M."/>
        </authorList>
    </citation>
    <scope>NUCLEOTIDE SEQUENCE [LARGE SCALE GENOMIC DNA]</scope>
    <source>
        <strain evidence="7 8">DSM 24875</strain>
    </source>
</reference>
<dbReference type="Pfam" id="PF08240">
    <property type="entry name" value="ADH_N"/>
    <property type="match status" value="1"/>
</dbReference>
<comment type="caution">
    <text evidence="7">The sequence shown here is derived from an EMBL/GenBank/DDBJ whole genome shotgun (WGS) entry which is preliminary data.</text>
</comment>
<dbReference type="SUPFAM" id="SSF50129">
    <property type="entry name" value="GroES-like"/>
    <property type="match status" value="1"/>
</dbReference>
<evidence type="ECO:0000313" key="8">
    <source>
        <dbReference type="Proteomes" id="UP000253529"/>
    </source>
</evidence>
<feature type="domain" description="Alcohol dehydrogenase-like N-terminal" evidence="6">
    <location>
        <begin position="24"/>
        <end position="131"/>
    </location>
</feature>
<accession>A0A366F6N0</accession>
<evidence type="ECO:0000313" key="7">
    <source>
        <dbReference type="EMBL" id="RBP09806.1"/>
    </source>
</evidence>
<dbReference type="InterPro" id="IPR036291">
    <property type="entry name" value="NAD(P)-bd_dom_sf"/>
</dbReference>
<dbReference type="RefSeq" id="WP_113890561.1">
    <property type="nucleotide sequence ID" value="NZ_QNRK01000020.1"/>
</dbReference>
<dbReference type="Gene3D" id="3.40.50.720">
    <property type="entry name" value="NAD(P)-binding Rossmann-like Domain"/>
    <property type="match status" value="1"/>
</dbReference>
<dbReference type="Gene3D" id="3.90.180.10">
    <property type="entry name" value="Medium-chain alcohol dehydrogenases, catalytic domain"/>
    <property type="match status" value="1"/>
</dbReference>
<gene>
    <name evidence="7" type="ORF">DFR50_1204</name>
</gene>
<evidence type="ECO:0000256" key="1">
    <source>
        <dbReference type="ARBA" id="ARBA00022723"/>
    </source>
</evidence>
<name>A0A366F6N0_9HYPH</name>
<dbReference type="InterPro" id="IPR013149">
    <property type="entry name" value="ADH-like_C"/>
</dbReference>
<evidence type="ECO:0000259" key="5">
    <source>
        <dbReference type="Pfam" id="PF00107"/>
    </source>
</evidence>
<evidence type="ECO:0000259" key="6">
    <source>
        <dbReference type="Pfam" id="PF08240"/>
    </source>
</evidence>
<keyword evidence="2 4" id="KW-0862">Zinc</keyword>
<dbReference type="InterPro" id="IPR011032">
    <property type="entry name" value="GroES-like_sf"/>
</dbReference>
<dbReference type="Proteomes" id="UP000253529">
    <property type="component" value="Unassembled WGS sequence"/>
</dbReference>
<dbReference type="PROSITE" id="PS00059">
    <property type="entry name" value="ADH_ZINC"/>
    <property type="match status" value="1"/>
</dbReference>
<dbReference type="GO" id="GO:0016491">
    <property type="term" value="F:oxidoreductase activity"/>
    <property type="evidence" value="ECO:0007669"/>
    <property type="project" value="UniProtKB-KW"/>
</dbReference>
<organism evidence="7 8">
    <name type="scientific">Roseiarcus fermentans</name>
    <dbReference type="NCBI Taxonomy" id="1473586"/>
    <lineage>
        <taxon>Bacteria</taxon>
        <taxon>Pseudomonadati</taxon>
        <taxon>Pseudomonadota</taxon>
        <taxon>Alphaproteobacteria</taxon>
        <taxon>Hyphomicrobiales</taxon>
        <taxon>Roseiarcaceae</taxon>
        <taxon>Roseiarcus</taxon>
    </lineage>
</organism>
<evidence type="ECO:0000256" key="4">
    <source>
        <dbReference type="RuleBase" id="RU361277"/>
    </source>
</evidence>
<dbReference type="InterPro" id="IPR002328">
    <property type="entry name" value="ADH_Zn_CS"/>
</dbReference>